<protein>
    <submittedName>
        <fullName evidence="2">Uncharacterized protein</fullName>
    </submittedName>
</protein>
<dbReference type="Proteomes" id="UP001364472">
    <property type="component" value="Unassembled WGS sequence"/>
</dbReference>
<evidence type="ECO:0000313" key="2">
    <source>
        <dbReference type="EMBL" id="MEJ1250475.1"/>
    </source>
</evidence>
<evidence type="ECO:0000313" key="3">
    <source>
        <dbReference type="Proteomes" id="UP001364472"/>
    </source>
</evidence>
<keyword evidence="3" id="KW-1185">Reference proteome</keyword>
<reference evidence="2 3" key="1">
    <citation type="journal article" date="2016" name="Antonie Van Leeuwenhoek">
        <title>Denitratimonas tolerans gen. nov., sp. nov., a denitrifying bacterium isolated from a bioreactor for tannery wastewater treatment.</title>
        <authorList>
            <person name="Han S.I."/>
            <person name="Kim J.O."/>
            <person name="Lee Y.R."/>
            <person name="Ekpeghere K.I."/>
            <person name="Koh S.C."/>
            <person name="Whang K.S."/>
        </authorList>
    </citation>
    <scope>NUCLEOTIDE SEQUENCE [LARGE SCALE GENOMIC DNA]</scope>
    <source>
        <strain evidence="2 3">KACC 17565</strain>
    </source>
</reference>
<feature type="chain" id="PRO_5043432327" evidence="1">
    <location>
        <begin position="25"/>
        <end position="186"/>
    </location>
</feature>
<name>A0AAW9R809_9GAMM</name>
<organism evidence="2 3">
    <name type="scientific">Denitratimonas tolerans</name>
    <dbReference type="NCBI Taxonomy" id="1338420"/>
    <lineage>
        <taxon>Bacteria</taxon>
        <taxon>Pseudomonadati</taxon>
        <taxon>Pseudomonadota</taxon>
        <taxon>Gammaproteobacteria</taxon>
        <taxon>Lysobacterales</taxon>
        <taxon>Lysobacteraceae</taxon>
        <taxon>Denitratimonas</taxon>
    </lineage>
</organism>
<evidence type="ECO:0000256" key="1">
    <source>
        <dbReference type="SAM" id="SignalP"/>
    </source>
</evidence>
<gene>
    <name evidence="2" type="ORF">WB794_12415</name>
</gene>
<comment type="caution">
    <text evidence="2">The sequence shown here is derived from an EMBL/GenBank/DDBJ whole genome shotgun (WGS) entry which is preliminary data.</text>
</comment>
<dbReference type="AlphaFoldDB" id="A0AAW9R809"/>
<feature type="signal peptide" evidence="1">
    <location>
        <begin position="1"/>
        <end position="24"/>
    </location>
</feature>
<keyword evidence="1" id="KW-0732">Signal</keyword>
<accession>A0AAW9R809</accession>
<dbReference type="RefSeq" id="WP_337336174.1">
    <property type="nucleotide sequence ID" value="NZ_JBBDHC010000020.1"/>
</dbReference>
<dbReference type="EMBL" id="JBBDHC010000020">
    <property type="protein sequence ID" value="MEJ1250475.1"/>
    <property type="molecule type" value="Genomic_DNA"/>
</dbReference>
<sequence>MENVSNTLRILLAAGFAASTPAQADSVVDAACQTTEFRPVWEDTNAELPYSAFRLEVLPDSARTPGNFVATIAKRSTATIELVRPTRACRWELTVDDCPAIADVANAVEQLSIPVGKGHAAELDRITLHGNTYRLQVRGNSGQRHSISYYSDYDNPILDLINDARESLLACVPKSLQDFVDPPSNH</sequence>
<proteinExistence type="predicted"/>